<reference evidence="3" key="2">
    <citation type="submission" date="2023-01" db="EMBL/GenBank/DDBJ databases">
        <authorList>
            <person name="Sun Q."/>
            <person name="Evtushenko L."/>
        </authorList>
    </citation>
    <scope>NUCLEOTIDE SEQUENCE</scope>
    <source>
        <strain evidence="3">VKM B-1513</strain>
    </source>
</reference>
<keyword evidence="2" id="KW-0812">Transmembrane</keyword>
<name>A0A9W6MQ04_9PROT</name>
<keyword evidence="2" id="KW-1133">Transmembrane helix</keyword>
<keyword evidence="4" id="KW-1185">Reference proteome</keyword>
<dbReference type="Proteomes" id="UP001143486">
    <property type="component" value="Unassembled WGS sequence"/>
</dbReference>
<sequence length="65" mass="7239">MHETLSNFAQTGGLLIFVLLFAGVLAYALWPRNQAKFDAAARTPLEETDKPETADHNKDETHVRA</sequence>
<evidence type="ECO:0000256" key="1">
    <source>
        <dbReference type="SAM" id="MobiDB-lite"/>
    </source>
</evidence>
<proteinExistence type="predicted"/>
<evidence type="ECO:0000313" key="3">
    <source>
        <dbReference type="EMBL" id="GLK53441.1"/>
    </source>
</evidence>
<dbReference type="Pfam" id="PF05545">
    <property type="entry name" value="FixQ"/>
    <property type="match status" value="1"/>
</dbReference>
<reference evidence="3" key="1">
    <citation type="journal article" date="2014" name="Int. J. Syst. Evol. Microbiol.">
        <title>Complete genome sequence of Corynebacterium casei LMG S-19264T (=DSM 44701T), isolated from a smear-ripened cheese.</title>
        <authorList>
            <consortium name="US DOE Joint Genome Institute (JGI-PGF)"/>
            <person name="Walter F."/>
            <person name="Albersmeier A."/>
            <person name="Kalinowski J."/>
            <person name="Ruckert C."/>
        </authorList>
    </citation>
    <scope>NUCLEOTIDE SEQUENCE</scope>
    <source>
        <strain evidence="3">VKM B-1513</strain>
    </source>
</reference>
<dbReference type="InterPro" id="IPR008621">
    <property type="entry name" value="Cbb3-typ_cyt_oxidase_comp"/>
</dbReference>
<accession>A0A9W6MQ04</accession>
<evidence type="ECO:0008006" key="5">
    <source>
        <dbReference type="Google" id="ProtNLM"/>
    </source>
</evidence>
<dbReference type="RefSeq" id="WP_271187793.1">
    <property type="nucleotide sequence ID" value="NZ_BSFE01000010.1"/>
</dbReference>
<feature type="region of interest" description="Disordered" evidence="1">
    <location>
        <begin position="41"/>
        <end position="65"/>
    </location>
</feature>
<evidence type="ECO:0000256" key="2">
    <source>
        <dbReference type="SAM" id="Phobius"/>
    </source>
</evidence>
<dbReference type="AlphaFoldDB" id="A0A9W6MQ04"/>
<dbReference type="CDD" id="cd01324">
    <property type="entry name" value="cbb3_Oxidase_CcoQ"/>
    <property type="match status" value="1"/>
</dbReference>
<protein>
    <recommendedName>
        <fullName evidence="5">Cytochrome c oxidase cbb3-type subunit 4</fullName>
    </recommendedName>
</protein>
<organism evidence="3 4">
    <name type="scientific">Maricaulis virginensis</name>
    <dbReference type="NCBI Taxonomy" id="144022"/>
    <lineage>
        <taxon>Bacteria</taxon>
        <taxon>Pseudomonadati</taxon>
        <taxon>Pseudomonadota</taxon>
        <taxon>Alphaproteobacteria</taxon>
        <taxon>Maricaulales</taxon>
        <taxon>Maricaulaceae</taxon>
        <taxon>Maricaulis</taxon>
    </lineage>
</organism>
<feature type="transmembrane region" description="Helical" evidence="2">
    <location>
        <begin position="12"/>
        <end position="30"/>
    </location>
</feature>
<gene>
    <name evidence="3" type="ORF">GCM10017621_29490</name>
</gene>
<dbReference type="EMBL" id="BSFE01000010">
    <property type="protein sequence ID" value="GLK53441.1"/>
    <property type="molecule type" value="Genomic_DNA"/>
</dbReference>
<comment type="caution">
    <text evidence="3">The sequence shown here is derived from an EMBL/GenBank/DDBJ whole genome shotgun (WGS) entry which is preliminary data.</text>
</comment>
<evidence type="ECO:0000313" key="4">
    <source>
        <dbReference type="Proteomes" id="UP001143486"/>
    </source>
</evidence>
<keyword evidence="2" id="KW-0472">Membrane</keyword>
<feature type="compositionally biased region" description="Basic and acidic residues" evidence="1">
    <location>
        <begin position="44"/>
        <end position="65"/>
    </location>
</feature>